<dbReference type="EMBL" id="CM020620">
    <property type="protein sequence ID" value="KAK1868059.1"/>
    <property type="molecule type" value="Genomic_DNA"/>
</dbReference>
<evidence type="ECO:0000313" key="2">
    <source>
        <dbReference type="Proteomes" id="UP000798662"/>
    </source>
</evidence>
<sequence length="334" mass="34388">MSRLIHRVYLGFTLPCSLASRVSRLPGIHSSCAGRRLIQGHPPILFANRWTSAAAAASPLVTMATPDRPPTSTASPAAIATALDTIRSRIEAAVEAASPPPTAPVRLIAVSKTRPPEAIAAAFDAGQVDFGENYVQELVGKAGACPPGVRWHYIGALQSNKAKVLVGQVPGLACVQSVDRVKTARALNTAVVNRSEKAAAAGSDNGDSRASGDDGRALDVMVQVNTSGEDSKSGCAPDEAVAVARYVTDECASLRLVGLMTIGAPDTQSERPPAFDVLLRVRGEVEAALGLGGDGGSRLGLSMGMSGDFEAAVRCGATTVRVGSAIFGARDYSA</sequence>
<comment type="caution">
    <text evidence="1">The sequence shown here is derived from an EMBL/GenBank/DDBJ whole genome shotgun (WGS) entry which is preliminary data.</text>
</comment>
<keyword evidence="2" id="KW-1185">Reference proteome</keyword>
<proteinExistence type="predicted"/>
<organism evidence="1 2">
    <name type="scientific">Pyropia yezoensis</name>
    <name type="common">Susabi-nori</name>
    <name type="synonym">Porphyra yezoensis</name>
    <dbReference type="NCBI Taxonomy" id="2788"/>
    <lineage>
        <taxon>Eukaryota</taxon>
        <taxon>Rhodophyta</taxon>
        <taxon>Bangiophyceae</taxon>
        <taxon>Bangiales</taxon>
        <taxon>Bangiaceae</taxon>
        <taxon>Pyropia</taxon>
    </lineage>
</organism>
<dbReference type="Proteomes" id="UP000798662">
    <property type="component" value="Chromosome 3"/>
</dbReference>
<protein>
    <submittedName>
        <fullName evidence="1">Uncharacterized protein</fullName>
    </submittedName>
</protein>
<gene>
    <name evidence="1" type="ORF">I4F81_010555</name>
</gene>
<name>A0ACC3CDM9_PYRYE</name>
<evidence type="ECO:0000313" key="1">
    <source>
        <dbReference type="EMBL" id="KAK1868059.1"/>
    </source>
</evidence>
<reference evidence="1" key="1">
    <citation type="submission" date="2019-11" db="EMBL/GenBank/DDBJ databases">
        <title>Nori genome reveals adaptations in red seaweeds to the harsh intertidal environment.</title>
        <authorList>
            <person name="Wang D."/>
            <person name="Mao Y."/>
        </authorList>
    </citation>
    <scope>NUCLEOTIDE SEQUENCE</scope>
    <source>
        <tissue evidence="1">Gametophyte</tissue>
    </source>
</reference>
<accession>A0ACC3CDM9</accession>